<organism evidence="1 2">
    <name type="scientific">Grifola frondosa</name>
    <name type="common">Maitake</name>
    <name type="synonym">Polyporus frondosus</name>
    <dbReference type="NCBI Taxonomy" id="5627"/>
    <lineage>
        <taxon>Eukaryota</taxon>
        <taxon>Fungi</taxon>
        <taxon>Dikarya</taxon>
        <taxon>Basidiomycota</taxon>
        <taxon>Agaricomycotina</taxon>
        <taxon>Agaricomycetes</taxon>
        <taxon>Polyporales</taxon>
        <taxon>Grifolaceae</taxon>
        <taxon>Grifola</taxon>
    </lineage>
</organism>
<reference evidence="1 2" key="1">
    <citation type="submission" date="2016-03" db="EMBL/GenBank/DDBJ databases">
        <title>Whole genome sequencing of Grifola frondosa 9006-11.</title>
        <authorList>
            <person name="Min B."/>
            <person name="Park H."/>
            <person name="Kim J.-G."/>
            <person name="Cho H."/>
            <person name="Oh Y.-L."/>
            <person name="Kong W.-S."/>
            <person name="Choi I.-G."/>
        </authorList>
    </citation>
    <scope>NUCLEOTIDE SEQUENCE [LARGE SCALE GENOMIC DNA]</scope>
    <source>
        <strain evidence="1 2">9006-11</strain>
    </source>
</reference>
<dbReference type="AlphaFoldDB" id="A0A1C7MBZ0"/>
<protein>
    <submittedName>
        <fullName evidence="1">Uncharacterized protein</fullName>
    </submittedName>
</protein>
<dbReference type="Proteomes" id="UP000092993">
    <property type="component" value="Unassembled WGS sequence"/>
</dbReference>
<evidence type="ECO:0000313" key="2">
    <source>
        <dbReference type="Proteomes" id="UP000092993"/>
    </source>
</evidence>
<dbReference type="OMA" id="RHINAAM"/>
<dbReference type="STRING" id="5627.A0A1C7MBZ0"/>
<sequence>MCSSHVNRLRGCAGMIFDLNPKWFEMEHNRADIPQLQALLKLNPEDPTYPVFPPILYSDLVVDIKNLFLYAPLPKILKVVFFGPSSLSSKSKAKPRTNVQLWGITRVTPGAVAFAAIMARFLVSPDTELKQVGSKSHINYQADFNAYKEILTRKAHTKSIKDLFNLYDKFVFSDEPLENIAAVVADSHSNSTDVADIMRLLDLEDTNDADGNHVLRSS</sequence>
<keyword evidence="2" id="KW-1185">Reference proteome</keyword>
<dbReference type="OrthoDB" id="2803638at2759"/>
<proteinExistence type="predicted"/>
<dbReference type="EMBL" id="LUGG01000005">
    <property type="protein sequence ID" value="OBZ74322.1"/>
    <property type="molecule type" value="Genomic_DNA"/>
</dbReference>
<name>A0A1C7MBZ0_GRIFR</name>
<comment type="caution">
    <text evidence="1">The sequence shown here is derived from an EMBL/GenBank/DDBJ whole genome shotgun (WGS) entry which is preliminary data.</text>
</comment>
<evidence type="ECO:0000313" key="1">
    <source>
        <dbReference type="EMBL" id="OBZ74322.1"/>
    </source>
</evidence>
<gene>
    <name evidence="1" type="ORF">A0H81_05714</name>
</gene>
<dbReference type="InterPro" id="IPR046521">
    <property type="entry name" value="DUF6698"/>
</dbReference>
<accession>A0A1C7MBZ0</accession>
<dbReference type="Pfam" id="PF20414">
    <property type="entry name" value="DUF6698"/>
    <property type="match status" value="1"/>
</dbReference>